<dbReference type="InterPro" id="IPR032871">
    <property type="entry name" value="AHH_dom_containing"/>
</dbReference>
<dbReference type="AlphaFoldDB" id="A0A848LXJ9"/>
<proteinExistence type="predicted"/>
<name>A0A848LXJ9_9BACT</name>
<accession>A0A848LXJ9</accession>
<dbReference type="EMBL" id="JABBJJ010000371">
    <property type="protein sequence ID" value="NMO21974.1"/>
    <property type="molecule type" value="Genomic_DNA"/>
</dbReference>
<reference evidence="1 2" key="1">
    <citation type="submission" date="2020-04" db="EMBL/GenBank/DDBJ databases">
        <title>Draft genome of Pyxidicoccus fallax type strain.</title>
        <authorList>
            <person name="Whitworth D.E."/>
        </authorList>
    </citation>
    <scope>NUCLEOTIDE SEQUENCE [LARGE SCALE GENOMIC DNA]</scope>
    <source>
        <strain evidence="1 2">DSM 14698</strain>
    </source>
</reference>
<organism evidence="1 2">
    <name type="scientific">Pyxidicoccus fallax</name>
    <dbReference type="NCBI Taxonomy" id="394095"/>
    <lineage>
        <taxon>Bacteria</taxon>
        <taxon>Pseudomonadati</taxon>
        <taxon>Myxococcota</taxon>
        <taxon>Myxococcia</taxon>
        <taxon>Myxococcales</taxon>
        <taxon>Cystobacterineae</taxon>
        <taxon>Myxococcaceae</taxon>
        <taxon>Pyxidicoccus</taxon>
    </lineage>
</organism>
<dbReference type="Pfam" id="PF14412">
    <property type="entry name" value="AHH"/>
    <property type="match status" value="1"/>
</dbReference>
<evidence type="ECO:0000313" key="2">
    <source>
        <dbReference type="Proteomes" id="UP000518300"/>
    </source>
</evidence>
<keyword evidence="2" id="KW-1185">Reference proteome</keyword>
<gene>
    <name evidence="1" type="ORF">HG543_45040</name>
</gene>
<dbReference type="Proteomes" id="UP000518300">
    <property type="component" value="Unassembled WGS sequence"/>
</dbReference>
<evidence type="ECO:0000313" key="1">
    <source>
        <dbReference type="EMBL" id="NMO21974.1"/>
    </source>
</evidence>
<sequence>MTSRLPLLPSITEASALSASRLGVRLAAIEQVSAVAVVEDGVVISLAPNAVAMVASGSDGIQGDPDGTVHHICTDKNPVSEAEGGPWTPRFEVIFEKAGMSLKNDRANQIRIRGHEGPHPAAYHREVFRRVRDATNTCTTVESCRQALTRELRRIARELSTRGSRLRRLLTED</sequence>
<protein>
    <submittedName>
        <fullName evidence="1">Uncharacterized protein</fullName>
    </submittedName>
</protein>
<comment type="caution">
    <text evidence="1">The sequence shown here is derived from an EMBL/GenBank/DDBJ whole genome shotgun (WGS) entry which is preliminary data.</text>
</comment>